<dbReference type="EMBL" id="CAEZUQ010000076">
    <property type="protein sequence ID" value="CAB4609757.1"/>
    <property type="molecule type" value="Genomic_DNA"/>
</dbReference>
<gene>
    <name evidence="2" type="ORF">UFOPK1842_00701</name>
</gene>
<proteinExistence type="predicted"/>
<dbReference type="AlphaFoldDB" id="A0A6J6H867"/>
<keyword evidence="1" id="KW-0812">Transmembrane</keyword>
<sequence length="84" mass="8612">MLMMSLGLVAFSLTIFSASGAQASIETGNLSSAIAKTAAITAAAPLMSLFIASIPFAGFSARPPVSKVIPLPTKANRAFDFFGM</sequence>
<evidence type="ECO:0000313" key="2">
    <source>
        <dbReference type="EMBL" id="CAB4609757.1"/>
    </source>
</evidence>
<evidence type="ECO:0000256" key="1">
    <source>
        <dbReference type="SAM" id="Phobius"/>
    </source>
</evidence>
<feature type="transmembrane region" description="Helical" evidence="1">
    <location>
        <begin position="33"/>
        <end position="57"/>
    </location>
</feature>
<keyword evidence="1" id="KW-0472">Membrane</keyword>
<organism evidence="2">
    <name type="scientific">freshwater metagenome</name>
    <dbReference type="NCBI Taxonomy" id="449393"/>
    <lineage>
        <taxon>unclassified sequences</taxon>
        <taxon>metagenomes</taxon>
        <taxon>ecological metagenomes</taxon>
    </lineage>
</organism>
<keyword evidence="1" id="KW-1133">Transmembrane helix</keyword>
<reference evidence="2" key="1">
    <citation type="submission" date="2020-05" db="EMBL/GenBank/DDBJ databases">
        <authorList>
            <person name="Chiriac C."/>
            <person name="Salcher M."/>
            <person name="Ghai R."/>
            <person name="Kavagutti S V."/>
        </authorList>
    </citation>
    <scope>NUCLEOTIDE SEQUENCE</scope>
</reference>
<accession>A0A6J6H867</accession>
<protein>
    <submittedName>
        <fullName evidence="2">Unannotated protein</fullName>
    </submittedName>
</protein>
<name>A0A6J6H867_9ZZZZ</name>